<dbReference type="RefSeq" id="WP_267930779.1">
    <property type="nucleotide sequence ID" value="NZ_CP113257.1"/>
</dbReference>
<evidence type="ECO:0000313" key="2">
    <source>
        <dbReference type="Proteomes" id="UP001164632"/>
    </source>
</evidence>
<sequence length="232" mass="21823">MAISLKSTVAAPVAAYPALKSSIVLFDCNPGTRSWTVPEGVSKIRAFVVGGGGYDNGSGGGYEEKLIDVTPGQVLSYTVGAPGISGATTGGTSSFGGTISATGGATLGGAPGIGSGGEVSASGGLGMTSAANNSGGSAGHAFGNGQAGFANKGGGFSAENLSFVDGWKLGITPDQYGFGAMSLGTNYGFPAAIGGGGTGGGGSVITKDARIGGGGGNLGNGGTGLVGIEVIA</sequence>
<organism evidence="1 2">
    <name type="scientific">Stutzerimonas frequens</name>
    <dbReference type="NCBI Taxonomy" id="2968969"/>
    <lineage>
        <taxon>Bacteria</taxon>
        <taxon>Pseudomonadati</taxon>
        <taxon>Pseudomonadota</taxon>
        <taxon>Gammaproteobacteria</taxon>
        <taxon>Pseudomonadales</taxon>
        <taxon>Pseudomonadaceae</taxon>
        <taxon>Stutzerimonas</taxon>
    </lineage>
</organism>
<protein>
    <submittedName>
        <fullName evidence="1">Uncharacterized protein</fullName>
    </submittedName>
</protein>
<gene>
    <name evidence="1" type="ORF">OSV15_15945</name>
</gene>
<dbReference type="EMBL" id="CP113257">
    <property type="protein sequence ID" value="WAE51160.1"/>
    <property type="molecule type" value="Genomic_DNA"/>
</dbReference>
<accession>A0AA47E0B4</accession>
<proteinExistence type="predicted"/>
<name>A0AA47E0B4_9GAMM</name>
<dbReference type="Proteomes" id="UP001164632">
    <property type="component" value="Chromosome"/>
</dbReference>
<reference evidence="1" key="1">
    <citation type="submission" date="2022-11" db="EMBL/GenBank/DDBJ databases">
        <title>Genomic of Pseudomonas TF18.</title>
        <authorList>
            <person name="Liu T."/>
        </authorList>
    </citation>
    <scope>NUCLEOTIDE SEQUENCE</scope>
    <source>
        <strain evidence="1">TF18</strain>
    </source>
</reference>
<evidence type="ECO:0000313" key="1">
    <source>
        <dbReference type="EMBL" id="WAE51160.1"/>
    </source>
</evidence>
<dbReference type="AlphaFoldDB" id="A0AA47E0B4"/>